<keyword evidence="2" id="KW-1185">Reference proteome</keyword>
<reference evidence="1 2" key="1">
    <citation type="submission" date="2019-03" db="EMBL/GenBank/DDBJ databases">
        <title>First draft genome of Liparis tanakae, snailfish: a comprehensive survey of snailfish specific genes.</title>
        <authorList>
            <person name="Kim W."/>
            <person name="Song I."/>
            <person name="Jeong J.-H."/>
            <person name="Kim D."/>
            <person name="Kim S."/>
            <person name="Ryu S."/>
            <person name="Song J.Y."/>
            <person name="Lee S.K."/>
        </authorList>
    </citation>
    <scope>NUCLEOTIDE SEQUENCE [LARGE SCALE GENOMIC DNA]</scope>
    <source>
        <tissue evidence="1">Muscle</tissue>
    </source>
</reference>
<proteinExistence type="predicted"/>
<dbReference type="AlphaFoldDB" id="A0A4Z2FZ38"/>
<organism evidence="1 2">
    <name type="scientific">Liparis tanakae</name>
    <name type="common">Tanaka's snailfish</name>
    <dbReference type="NCBI Taxonomy" id="230148"/>
    <lineage>
        <taxon>Eukaryota</taxon>
        <taxon>Metazoa</taxon>
        <taxon>Chordata</taxon>
        <taxon>Craniata</taxon>
        <taxon>Vertebrata</taxon>
        <taxon>Euteleostomi</taxon>
        <taxon>Actinopterygii</taxon>
        <taxon>Neopterygii</taxon>
        <taxon>Teleostei</taxon>
        <taxon>Neoteleostei</taxon>
        <taxon>Acanthomorphata</taxon>
        <taxon>Eupercaria</taxon>
        <taxon>Perciformes</taxon>
        <taxon>Cottioidei</taxon>
        <taxon>Cottales</taxon>
        <taxon>Liparidae</taxon>
        <taxon>Liparis</taxon>
    </lineage>
</organism>
<protein>
    <submittedName>
        <fullName evidence="1">Uncharacterized protein</fullName>
    </submittedName>
</protein>
<gene>
    <name evidence="1" type="ORF">EYF80_043335</name>
</gene>
<dbReference type="Proteomes" id="UP000314294">
    <property type="component" value="Unassembled WGS sequence"/>
</dbReference>
<sequence>MFCRRALQRVGPLARRAFPAGARHAPGRHMSFGVPSSSSNMAFVVLGGGGLTAAVAYKTVRGDSEPHEDRLASMAPAEKAPEVAAPAAEAAPVVVVEQGPLSTELVGVHPTEALPIPRGA</sequence>
<evidence type="ECO:0000313" key="2">
    <source>
        <dbReference type="Proteomes" id="UP000314294"/>
    </source>
</evidence>
<dbReference type="EMBL" id="SRLO01000787">
    <property type="protein sequence ID" value="TNN46477.1"/>
    <property type="molecule type" value="Genomic_DNA"/>
</dbReference>
<comment type="caution">
    <text evidence="1">The sequence shown here is derived from an EMBL/GenBank/DDBJ whole genome shotgun (WGS) entry which is preliminary data.</text>
</comment>
<name>A0A4Z2FZ38_9TELE</name>
<accession>A0A4Z2FZ38</accession>
<dbReference type="OrthoDB" id="8961406at2759"/>
<evidence type="ECO:0000313" key="1">
    <source>
        <dbReference type="EMBL" id="TNN46477.1"/>
    </source>
</evidence>